<dbReference type="InterPro" id="IPR011990">
    <property type="entry name" value="TPR-like_helical_dom_sf"/>
</dbReference>
<evidence type="ECO:0008006" key="4">
    <source>
        <dbReference type="Google" id="ProtNLM"/>
    </source>
</evidence>
<dbReference type="InterPro" id="IPR019734">
    <property type="entry name" value="TPR_rpt"/>
</dbReference>
<dbReference type="Proteomes" id="UP000004980">
    <property type="component" value="Unassembled WGS sequence"/>
</dbReference>
<evidence type="ECO:0000256" key="1">
    <source>
        <dbReference type="PROSITE-ProRule" id="PRU00339"/>
    </source>
</evidence>
<proteinExistence type="predicted"/>
<dbReference type="Pfam" id="PF13431">
    <property type="entry name" value="TPR_17"/>
    <property type="match status" value="1"/>
</dbReference>
<reference evidence="2 3" key="1">
    <citation type="journal article" date="2012" name="J. Bacteriol.">
        <title>Draft Genome Sequence of the Soil Bacterium Burkholderia terrae Strain BS001, Which Interacts with Fungal Surface Structures.</title>
        <authorList>
            <person name="Nazir R."/>
            <person name="Hansen M.A."/>
            <person name="Sorensen S."/>
            <person name="van Elsas J.D."/>
        </authorList>
    </citation>
    <scope>NUCLEOTIDE SEQUENCE [LARGE SCALE GENOMIC DNA]</scope>
    <source>
        <strain evidence="2 3">BS001</strain>
    </source>
</reference>
<dbReference type="Gene3D" id="1.25.40.10">
    <property type="entry name" value="Tetratricopeptide repeat domain"/>
    <property type="match status" value="1"/>
</dbReference>
<feature type="repeat" description="TPR" evidence="1">
    <location>
        <begin position="222"/>
        <end position="255"/>
    </location>
</feature>
<dbReference type="EMBL" id="AKAU01000107">
    <property type="protein sequence ID" value="EIM99210.1"/>
    <property type="molecule type" value="Genomic_DNA"/>
</dbReference>
<dbReference type="SUPFAM" id="SSF48452">
    <property type="entry name" value="TPR-like"/>
    <property type="match status" value="1"/>
</dbReference>
<dbReference type="InterPro" id="IPR052943">
    <property type="entry name" value="TMTC_O-mannosyl-trnsfr"/>
</dbReference>
<dbReference type="PANTHER" id="PTHR44809">
    <property type="match status" value="1"/>
</dbReference>
<dbReference type="PROSITE" id="PS50005">
    <property type="entry name" value="TPR"/>
    <property type="match status" value="1"/>
</dbReference>
<dbReference type="SMART" id="SM00028">
    <property type="entry name" value="TPR"/>
    <property type="match status" value="3"/>
</dbReference>
<keyword evidence="3" id="KW-1185">Reference proteome</keyword>
<accession>A0ABN0FKA0</accession>
<sequence>MTSEVMSEVISSVPAREVSMRELQGMLGVSRSVLSGLVAAGFVTPTRGPRNAWRFTFQDAVLLRTALQLRTARIPPRKIIAALSRLREALPDQLPLTGIRVSAVGNDVAVRTGPSQWDAVTGQLLLDFEVAEMKGDVVFLDTAPAQRNGEQQAGEWYDLGEQLRTSDVNGAEQAYRKAIELSPRPLYAAYVDLGVLLCELDARCKDALQVFDEALIHFPGDAVLHFNRAIALEDLGRDEDAERSYQRCLEIDPTHADAHHNLAILLEKRGDPQGLLRHLNAYRRLTT</sequence>
<dbReference type="PANTHER" id="PTHR44809:SF1">
    <property type="entry name" value="PROTEIN O-MANNOSYL-TRANSFERASE TMTC1"/>
    <property type="match status" value="1"/>
</dbReference>
<evidence type="ECO:0000313" key="2">
    <source>
        <dbReference type="EMBL" id="EIM99210.1"/>
    </source>
</evidence>
<gene>
    <name evidence="2" type="ORF">WQE_20211</name>
</gene>
<organism evidence="2 3">
    <name type="scientific">Paraburkholderia hospita</name>
    <dbReference type="NCBI Taxonomy" id="169430"/>
    <lineage>
        <taxon>Bacteria</taxon>
        <taxon>Pseudomonadati</taxon>
        <taxon>Pseudomonadota</taxon>
        <taxon>Betaproteobacteria</taxon>
        <taxon>Burkholderiales</taxon>
        <taxon>Burkholderiaceae</taxon>
        <taxon>Paraburkholderia</taxon>
    </lineage>
</organism>
<evidence type="ECO:0000313" key="3">
    <source>
        <dbReference type="Proteomes" id="UP000004980"/>
    </source>
</evidence>
<dbReference type="Gene3D" id="1.10.1660.10">
    <property type="match status" value="1"/>
</dbReference>
<comment type="caution">
    <text evidence="2">The sequence shown here is derived from an EMBL/GenBank/DDBJ whole genome shotgun (WGS) entry which is preliminary data.</text>
</comment>
<name>A0ABN0FKA0_9BURK</name>
<protein>
    <recommendedName>
        <fullName evidence="4">Tetratricopeptide repeat-containing protein</fullName>
    </recommendedName>
</protein>
<keyword evidence="1" id="KW-0802">TPR repeat</keyword>